<reference evidence="3 4" key="1">
    <citation type="journal article" date="2017" name="Gigascience">
        <title>Genome sequence of the small brown planthopper, Laodelphax striatellus.</title>
        <authorList>
            <person name="Zhu J."/>
            <person name="Jiang F."/>
            <person name="Wang X."/>
            <person name="Yang P."/>
            <person name="Bao Y."/>
            <person name="Zhao W."/>
            <person name="Wang W."/>
            <person name="Lu H."/>
            <person name="Wang Q."/>
            <person name="Cui N."/>
            <person name="Li J."/>
            <person name="Chen X."/>
            <person name="Luo L."/>
            <person name="Yu J."/>
            <person name="Kang L."/>
            <person name="Cui F."/>
        </authorList>
    </citation>
    <scope>NUCLEOTIDE SEQUENCE [LARGE SCALE GENOMIC DNA]</scope>
    <source>
        <strain evidence="3">Lst14</strain>
    </source>
</reference>
<dbReference type="AlphaFoldDB" id="A0A482WN89"/>
<dbReference type="InParanoid" id="A0A482WN89"/>
<feature type="transmembrane region" description="Helical" evidence="2">
    <location>
        <begin position="43"/>
        <end position="63"/>
    </location>
</feature>
<accession>A0A482WN89</accession>
<dbReference type="STRING" id="195883.A0A482WN89"/>
<dbReference type="Proteomes" id="UP000291343">
    <property type="component" value="Unassembled WGS sequence"/>
</dbReference>
<evidence type="ECO:0000256" key="1">
    <source>
        <dbReference type="SAM" id="MobiDB-lite"/>
    </source>
</evidence>
<protein>
    <submittedName>
        <fullName evidence="3">Uncharacterized protein</fullName>
    </submittedName>
</protein>
<comment type="caution">
    <text evidence="3">The sequence shown here is derived from an EMBL/GenBank/DDBJ whole genome shotgun (WGS) entry which is preliminary data.</text>
</comment>
<feature type="region of interest" description="Disordered" evidence="1">
    <location>
        <begin position="120"/>
        <end position="163"/>
    </location>
</feature>
<keyword evidence="4" id="KW-1185">Reference proteome</keyword>
<gene>
    <name evidence="3" type="ORF">LSTR_LSTR013036</name>
</gene>
<proteinExistence type="predicted"/>
<keyword evidence="2" id="KW-0472">Membrane</keyword>
<sequence length="177" mass="19823">ILFAIFITTVRAGSGARCVSGSGFHTVGCEERLLAWLRHTADILFVLGYCVIAFLKLCFLGILSGARCVSGSGFHTVGCEERLLAWLRHTADILFVLGYCVIAFLKLCFLGSLSRRSGSLKQEGEDEEDDEEDGEEEEVKKKKQEEEEEEEEEEKEETADKPTFLSEILSFLQKTSR</sequence>
<evidence type="ECO:0000313" key="4">
    <source>
        <dbReference type="Proteomes" id="UP000291343"/>
    </source>
</evidence>
<keyword evidence="2" id="KW-1133">Transmembrane helix</keyword>
<dbReference type="EMBL" id="QKKF02029742">
    <property type="protein sequence ID" value="RZF35019.1"/>
    <property type="molecule type" value="Genomic_DNA"/>
</dbReference>
<organism evidence="3 4">
    <name type="scientific">Laodelphax striatellus</name>
    <name type="common">Small brown planthopper</name>
    <name type="synonym">Delphax striatella</name>
    <dbReference type="NCBI Taxonomy" id="195883"/>
    <lineage>
        <taxon>Eukaryota</taxon>
        <taxon>Metazoa</taxon>
        <taxon>Ecdysozoa</taxon>
        <taxon>Arthropoda</taxon>
        <taxon>Hexapoda</taxon>
        <taxon>Insecta</taxon>
        <taxon>Pterygota</taxon>
        <taxon>Neoptera</taxon>
        <taxon>Paraneoptera</taxon>
        <taxon>Hemiptera</taxon>
        <taxon>Auchenorrhyncha</taxon>
        <taxon>Fulgoroidea</taxon>
        <taxon>Delphacidae</taxon>
        <taxon>Criomorphinae</taxon>
        <taxon>Laodelphax</taxon>
    </lineage>
</organism>
<feature type="compositionally biased region" description="Acidic residues" evidence="1">
    <location>
        <begin position="124"/>
        <end position="137"/>
    </location>
</feature>
<evidence type="ECO:0000313" key="3">
    <source>
        <dbReference type="EMBL" id="RZF35019.1"/>
    </source>
</evidence>
<feature type="non-terminal residue" evidence="3">
    <location>
        <position position="1"/>
    </location>
</feature>
<name>A0A482WN89_LAOST</name>
<feature type="transmembrane region" description="Helical" evidence="2">
    <location>
        <begin position="93"/>
        <end position="113"/>
    </location>
</feature>
<dbReference type="OrthoDB" id="10054572at2759"/>
<keyword evidence="2" id="KW-0812">Transmembrane</keyword>
<evidence type="ECO:0000256" key="2">
    <source>
        <dbReference type="SAM" id="Phobius"/>
    </source>
</evidence>
<feature type="compositionally biased region" description="Acidic residues" evidence="1">
    <location>
        <begin position="146"/>
        <end position="157"/>
    </location>
</feature>